<dbReference type="Proteomes" id="UP000295063">
    <property type="component" value="Unassembled WGS sequence"/>
</dbReference>
<dbReference type="EMBL" id="SLUI01000009">
    <property type="protein sequence ID" value="TCL36118.1"/>
    <property type="molecule type" value="Genomic_DNA"/>
</dbReference>
<dbReference type="SUPFAM" id="SSF53448">
    <property type="entry name" value="Nucleotide-diphospho-sugar transferases"/>
    <property type="match status" value="1"/>
</dbReference>
<dbReference type="SUPFAM" id="SSF48452">
    <property type="entry name" value="TPR-like"/>
    <property type="match status" value="1"/>
</dbReference>
<dbReference type="Gene3D" id="3.90.550.10">
    <property type="entry name" value="Spore Coat Polysaccharide Biosynthesis Protein SpsA, Chain A"/>
    <property type="match status" value="1"/>
</dbReference>
<dbReference type="InterPro" id="IPR029044">
    <property type="entry name" value="Nucleotide-diphossugar_trans"/>
</dbReference>
<gene>
    <name evidence="2" type="ORF">EV210_10967</name>
</gene>
<dbReference type="GO" id="GO:0016740">
    <property type="term" value="F:transferase activity"/>
    <property type="evidence" value="ECO:0007669"/>
    <property type="project" value="UniProtKB-KW"/>
</dbReference>
<dbReference type="InterPro" id="IPR011990">
    <property type="entry name" value="TPR-like_helical_dom_sf"/>
</dbReference>
<dbReference type="InterPro" id="IPR019734">
    <property type="entry name" value="TPR_rpt"/>
</dbReference>
<dbReference type="CDD" id="cd02511">
    <property type="entry name" value="Beta4Glucosyltransferase"/>
    <property type="match status" value="1"/>
</dbReference>
<proteinExistence type="predicted"/>
<name>A0A4R1PWT3_9FIRM</name>
<evidence type="ECO:0000313" key="3">
    <source>
        <dbReference type="Proteomes" id="UP000295063"/>
    </source>
</evidence>
<dbReference type="PANTHER" id="PTHR43630">
    <property type="entry name" value="POLY-BETA-1,6-N-ACETYL-D-GLUCOSAMINE SYNTHASE"/>
    <property type="match status" value="1"/>
</dbReference>
<accession>A0A4R1PWT3</accession>
<evidence type="ECO:0000313" key="2">
    <source>
        <dbReference type="EMBL" id="TCL36118.1"/>
    </source>
</evidence>
<reference evidence="2 3" key="1">
    <citation type="submission" date="2019-03" db="EMBL/GenBank/DDBJ databases">
        <title>Genomic Encyclopedia of Type Strains, Phase IV (KMG-IV): sequencing the most valuable type-strain genomes for metagenomic binning, comparative biology and taxonomic classification.</title>
        <authorList>
            <person name="Goeker M."/>
        </authorList>
    </citation>
    <scope>NUCLEOTIDE SEQUENCE [LARGE SCALE GENOMIC DNA]</scope>
    <source>
        <strain evidence="2 3">DSM 15969</strain>
    </source>
</reference>
<keyword evidence="2" id="KW-0808">Transferase</keyword>
<feature type="domain" description="Glycosyltransferase 2-like" evidence="1">
    <location>
        <begin position="19"/>
        <end position="140"/>
    </location>
</feature>
<dbReference type="SMART" id="SM00028">
    <property type="entry name" value="TPR"/>
    <property type="match status" value="4"/>
</dbReference>
<dbReference type="PANTHER" id="PTHR43630:SF2">
    <property type="entry name" value="GLYCOSYLTRANSFERASE"/>
    <property type="match status" value="1"/>
</dbReference>
<dbReference type="Pfam" id="PF00535">
    <property type="entry name" value="Glycos_transf_2"/>
    <property type="match status" value="1"/>
</dbReference>
<evidence type="ECO:0000259" key="1">
    <source>
        <dbReference type="Pfam" id="PF00535"/>
    </source>
</evidence>
<organism evidence="2 3">
    <name type="scientific">Anaerospora hongkongensis</name>
    <dbReference type="NCBI Taxonomy" id="244830"/>
    <lineage>
        <taxon>Bacteria</taxon>
        <taxon>Bacillati</taxon>
        <taxon>Bacillota</taxon>
        <taxon>Negativicutes</taxon>
        <taxon>Selenomonadales</taxon>
        <taxon>Sporomusaceae</taxon>
        <taxon>Anaerospora</taxon>
    </lineage>
</organism>
<keyword evidence="3" id="KW-1185">Reference proteome</keyword>
<dbReference type="AlphaFoldDB" id="A0A4R1PWT3"/>
<dbReference type="Gene3D" id="1.25.40.10">
    <property type="entry name" value="Tetratricopeptide repeat domain"/>
    <property type="match status" value="2"/>
</dbReference>
<comment type="caution">
    <text evidence="2">The sequence shown here is derived from an EMBL/GenBank/DDBJ whole genome shotgun (WGS) entry which is preliminary data.</text>
</comment>
<protein>
    <submittedName>
        <fullName evidence="2">Glycosyltransferase involved in cell wall biosynthesis</fullName>
    </submittedName>
</protein>
<sequence>MYTLASIYKERTVGIMKISACMIAKNEEKVIARCIESYRAAVDEVIVVDTGSTDQTVAIAKSLGAKVFHFTWIDDFAAAKNYAISKAKGDWIVFLDADEYFVEGTGGKLRTCLEKLDKAFGAVACRMINIDEVNGKTISEIVHVRIFKKDKQLRYVNPIHEALHYRDKDGNINAYLADKGELLIHHTGYSATVNQVKARRNLELLLKQVDDNIAAKPEYYYYIADTYFTLDKWDKVITYIRLFIDTGAKLTNLNVRVYNILIDAMMELGYSLNEIMREVNIAITQFPQHPLFHFYKGKLLYDDKCYDAAFTELRQALQLHENYQDIEVNSLAVNLGTLYNLMAVISEFRNDAGTAIEYYLETLKLDKYDATAFDRLLKQIRSQPLQDIISFLNTLYDVEYEADLDFLATSLVNHAVPQVLAYYTSLREKKYPKQDYVVLQMLVANGHYDKAFAALLECYSRDGDERLALVSATAAMLSGNGAYMEKASEQLPSAYAKLLKAYRGDIILFAEEDKAAFLNLVRTFIFWAGDDAMQKMLNLIDQFPNGMGISVASLFVQEGYYQAGLQYYDYAVQRSVYAGIQVHSGLYFNQGYCLHRLNNPVAATEAFLKAYEAGYRVNDIYEFLRWNIGKLDADSLRVRVNEILQHSSEVEP</sequence>
<dbReference type="InterPro" id="IPR001173">
    <property type="entry name" value="Glyco_trans_2-like"/>
</dbReference>